<gene>
    <name evidence="1" type="ORF">CBA19CS22_36660</name>
</gene>
<sequence length="434" mass="47840">MITVIVAIVLIALAAVFLAYKAGQTRATQRSKSSTIAAAPVEPAPFEADPISVQQMHEVFHNVELVDSEGATVMDVQQMSGIPFTARRLDSSSDEVNRLGQLASDFLEAGVSIPGKTIRLVFKPEIAQGLKDGTYTLMRTTSGEVLADAVNKTGQVAGKGRVVQAGSARQLAVGAFQLVSIAVAQAHLADIERSLGKIKSGISELIDRLETTDRTSISGTIAYLSEIAQHMKGLRRPIEISSEKSHKIESINHMGFEWRDKVQGDLADLTRRIRGLTDKDTFGTGNTHKELLDLVQKIQPLLVRYGLLLQLVAVTNMIVTYLDPAGRKYTRMRPQVEEWIKLVDIFRSEAVGKADALLRKSRFTSDELLDYRRTEIHRLVNEWVVEAKLQTSNFVGLMQELDQSTRQLTHGDGEVSLALMYDNDGVVRDAAFVQ</sequence>
<organism evidence="1 2">
    <name type="scientific">Caballeronia novacaledonica</name>
    <dbReference type="NCBI Taxonomy" id="1544861"/>
    <lineage>
        <taxon>Bacteria</taxon>
        <taxon>Pseudomonadati</taxon>
        <taxon>Pseudomonadota</taxon>
        <taxon>Betaproteobacteria</taxon>
        <taxon>Burkholderiales</taxon>
        <taxon>Burkholderiaceae</taxon>
        <taxon>Caballeronia</taxon>
    </lineage>
</organism>
<reference evidence="1" key="1">
    <citation type="submission" date="2021-09" db="EMBL/GenBank/DDBJ databases">
        <title>Isolation and characterization of 3-chlorobenzoate degrading bacteria from soils in Shizuoka.</title>
        <authorList>
            <person name="Ifat A."/>
            <person name="Ogawa N."/>
            <person name="Kimbara K."/>
            <person name="Moriuchi R."/>
            <person name="Dohra H."/>
            <person name="Shintani M."/>
        </authorList>
    </citation>
    <scope>NUCLEOTIDE SEQUENCE</scope>
    <source>
        <strain evidence="1">19CS2-2</strain>
    </source>
</reference>
<name>A0ACB5R4U6_9BURK</name>
<evidence type="ECO:0000313" key="1">
    <source>
        <dbReference type="EMBL" id="GJH22196.1"/>
    </source>
</evidence>
<keyword evidence="2" id="KW-1185">Reference proteome</keyword>
<dbReference type="EMBL" id="BPUR01000037">
    <property type="protein sequence ID" value="GJH22196.1"/>
    <property type="molecule type" value="Genomic_DNA"/>
</dbReference>
<accession>A0ACB5R4U6</accession>
<protein>
    <submittedName>
        <fullName evidence="1">Uncharacterized protein</fullName>
    </submittedName>
</protein>
<evidence type="ECO:0000313" key="2">
    <source>
        <dbReference type="Proteomes" id="UP001055013"/>
    </source>
</evidence>
<proteinExistence type="predicted"/>
<comment type="caution">
    <text evidence="1">The sequence shown here is derived from an EMBL/GenBank/DDBJ whole genome shotgun (WGS) entry which is preliminary data.</text>
</comment>
<dbReference type="Proteomes" id="UP001055013">
    <property type="component" value="Unassembled WGS sequence"/>
</dbReference>